<dbReference type="AlphaFoldDB" id="A0A2A2M2R3"/>
<organism evidence="1 2">
    <name type="scientific">Diploscapter pachys</name>
    <dbReference type="NCBI Taxonomy" id="2018661"/>
    <lineage>
        <taxon>Eukaryota</taxon>
        <taxon>Metazoa</taxon>
        <taxon>Ecdysozoa</taxon>
        <taxon>Nematoda</taxon>
        <taxon>Chromadorea</taxon>
        <taxon>Rhabditida</taxon>
        <taxon>Rhabditina</taxon>
        <taxon>Rhabditomorpha</taxon>
        <taxon>Rhabditoidea</taxon>
        <taxon>Rhabditidae</taxon>
        <taxon>Diploscapter</taxon>
    </lineage>
</organism>
<comment type="caution">
    <text evidence="1">The sequence shown here is derived from an EMBL/GenBank/DDBJ whole genome shotgun (WGS) entry which is preliminary data.</text>
</comment>
<protein>
    <recommendedName>
        <fullName evidence="3">DUF3739 domain-containing protein</fullName>
    </recommendedName>
</protein>
<dbReference type="Proteomes" id="UP000218231">
    <property type="component" value="Unassembled WGS sequence"/>
</dbReference>
<reference evidence="1 2" key="1">
    <citation type="journal article" date="2017" name="Curr. Biol.">
        <title>Genome architecture and evolution of a unichromosomal asexual nematode.</title>
        <authorList>
            <person name="Fradin H."/>
            <person name="Zegar C."/>
            <person name="Gutwein M."/>
            <person name="Lucas J."/>
            <person name="Kovtun M."/>
            <person name="Corcoran D."/>
            <person name="Baugh L.R."/>
            <person name="Kiontke K."/>
            <person name="Gunsalus K."/>
            <person name="Fitch D.H."/>
            <person name="Piano F."/>
        </authorList>
    </citation>
    <scope>NUCLEOTIDE SEQUENCE [LARGE SCALE GENOMIC DNA]</scope>
    <source>
        <strain evidence="1">PF1309</strain>
    </source>
</reference>
<gene>
    <name evidence="1" type="ORF">WR25_22330</name>
</gene>
<accession>A0A2A2M2R3</accession>
<evidence type="ECO:0008006" key="3">
    <source>
        <dbReference type="Google" id="ProtNLM"/>
    </source>
</evidence>
<keyword evidence="2" id="KW-1185">Reference proteome</keyword>
<proteinExistence type="predicted"/>
<dbReference type="OrthoDB" id="10652236at2759"/>
<evidence type="ECO:0000313" key="2">
    <source>
        <dbReference type="Proteomes" id="UP000218231"/>
    </source>
</evidence>
<evidence type="ECO:0000313" key="1">
    <source>
        <dbReference type="EMBL" id="PAV92527.1"/>
    </source>
</evidence>
<name>A0A2A2M2R3_9BILA</name>
<sequence length="981" mass="102508">MRLVAGADLDAADSRITRPDIDAGVLRLADLHYIAQQKRSGGGAGGTGMVWGPDNTYGMEPGTPVAPEDLALCDIAGWCEPAVKSIKVWGPDNTYGMEPGTPVAPEDLVLCDIAGWCVDQALGGKKIWVWGPDNTYGMEPGTPVADADMELCSIPGWCVEIDAPTEPERIEVTPQTLMFSVLRTGTGDLDLLSAGDWRMDSLFGVYTAGTQAPPLWRDGVDPHQLARGRLADGSLLGSAGAPYEALTESLYRAWYPEQGGNLRITAGGDLTGNLVASKTGGALSRPQVASAALGNWLWRQGQTSADTPAAWWVNFGTFAQQPQASVAEPWLVGFTGIGTLGGGNLDVGVGGSAGLLQASNTAGVEAERSQGLNLVVGGSGRIAEDGRLVQTGGGDLNLRVAGGINPASAALEMARVTPDLGGTLVNLRGALNVQAGSVGVVRQVYGSSFAFNDSSESRAYDPYTSTKAAALGGLTLMPGDAAVRLDSRGDLVVQGVGDPGRVPQFNMTGFLGDNGVRYTGQGNSWFSLWRETTAVDMLALGGNVTPVSFDELRPGRNLPLYGGRLFYPTALRVTAANGSLYYGGSASERGIATSAYSLMTAPSARSDLQLIAGESIYAGGYVISQAGTDTSAIATPQRPAMLGQDFSYVYRASNLSADIAASLDASPLFTYGLNTYKAGSRPQTPARFYALAGDIVGLNSGEIIEYQQTGLKLYQGAGPVRVMAGRDIVNAGKALGVERFGAPGMVAGDQGNVYSSGNLVIHGDALDVSLISAGRDIRLSTFNVAGPGLLEVVAGRNLFQSGQGVGSAYQEAAINSVGRVDGSGGGNDGAAIAIVVGAGKTGPNYTRLLGRYLGTEQTPTDQPFKVYDQELQAWLRERFGFIGDNAASRAYFAALPAEQQRIFARQVYFSELREGGREYNDVNGPRTGSYLRGRQAIAALFPDKDVAGNSIRYDGSATFYGGAGIHTDFGGGIQRRRPPPG</sequence>
<dbReference type="EMBL" id="LIAE01006163">
    <property type="protein sequence ID" value="PAV92527.1"/>
    <property type="molecule type" value="Genomic_DNA"/>
</dbReference>